<dbReference type="EMBL" id="JBHRZT010000020">
    <property type="protein sequence ID" value="MFC3883217.1"/>
    <property type="molecule type" value="Genomic_DNA"/>
</dbReference>
<dbReference type="InterPro" id="IPR036390">
    <property type="entry name" value="WH_DNA-bd_sf"/>
</dbReference>
<name>A0ABV8AZ04_9BACI</name>
<keyword evidence="6" id="KW-1185">Reference proteome</keyword>
<feature type="domain" description="HTH gntR-type" evidence="4">
    <location>
        <begin position="1"/>
        <end position="56"/>
    </location>
</feature>
<evidence type="ECO:0000313" key="5">
    <source>
        <dbReference type="EMBL" id="MFC3883217.1"/>
    </source>
</evidence>
<dbReference type="PRINTS" id="PR00035">
    <property type="entry name" value="HTHGNTR"/>
</dbReference>
<keyword evidence="1" id="KW-0805">Transcription regulation</keyword>
<keyword evidence="2" id="KW-0238">DNA-binding</keyword>
<protein>
    <submittedName>
        <fullName evidence="5">FadR/GntR family transcriptional regulator</fullName>
    </submittedName>
</protein>
<keyword evidence="3" id="KW-0804">Transcription</keyword>
<dbReference type="RefSeq" id="WP_377913618.1">
    <property type="nucleotide sequence ID" value="NZ_JBHRZT010000020.1"/>
</dbReference>
<evidence type="ECO:0000313" key="6">
    <source>
        <dbReference type="Proteomes" id="UP001595752"/>
    </source>
</evidence>
<dbReference type="PANTHER" id="PTHR43537:SF54">
    <property type="entry name" value="TRANSCRIPTIONAL REGULATOR, GNTR FAMILY"/>
    <property type="match status" value="1"/>
</dbReference>
<dbReference type="SMART" id="SM00345">
    <property type="entry name" value="HTH_GNTR"/>
    <property type="match status" value="1"/>
</dbReference>
<dbReference type="CDD" id="cd07377">
    <property type="entry name" value="WHTH_GntR"/>
    <property type="match status" value="1"/>
</dbReference>
<gene>
    <name evidence="5" type="ORF">ACFOU2_06670</name>
</gene>
<evidence type="ECO:0000256" key="3">
    <source>
        <dbReference type="ARBA" id="ARBA00023163"/>
    </source>
</evidence>
<sequence length="191" mass="22747">MMETDGLKTGDKIPSERELSERLNVGRSSVREALRAIELLGIIETRRGEGTFIKEIGEHQLIELLATFLLQDSKAKKDLIETKFWIEQIGLKIAFYRLTDSQLQHLQTKVLDEPNYEYLVKELFQYIDNRLLLRIWRVVEGYFKTFEHTYPTYGREILKELFEAMINRDEQRALTIHRQYYETLIKMENVE</sequence>
<accession>A0ABV8AZ04</accession>
<dbReference type="PANTHER" id="PTHR43537">
    <property type="entry name" value="TRANSCRIPTIONAL REGULATOR, GNTR FAMILY"/>
    <property type="match status" value="1"/>
</dbReference>
<dbReference type="Proteomes" id="UP001595752">
    <property type="component" value="Unassembled WGS sequence"/>
</dbReference>
<evidence type="ECO:0000256" key="2">
    <source>
        <dbReference type="ARBA" id="ARBA00023125"/>
    </source>
</evidence>
<dbReference type="SUPFAM" id="SSF46785">
    <property type="entry name" value="Winged helix' DNA-binding domain"/>
    <property type="match status" value="1"/>
</dbReference>
<evidence type="ECO:0000256" key="1">
    <source>
        <dbReference type="ARBA" id="ARBA00023015"/>
    </source>
</evidence>
<reference evidence="6" key="1">
    <citation type="journal article" date="2019" name="Int. J. Syst. Evol. Microbiol.">
        <title>The Global Catalogue of Microorganisms (GCM) 10K type strain sequencing project: providing services to taxonomists for standard genome sequencing and annotation.</title>
        <authorList>
            <consortium name="The Broad Institute Genomics Platform"/>
            <consortium name="The Broad Institute Genome Sequencing Center for Infectious Disease"/>
            <person name="Wu L."/>
            <person name="Ma J."/>
        </authorList>
    </citation>
    <scope>NUCLEOTIDE SEQUENCE [LARGE SCALE GENOMIC DNA]</scope>
    <source>
        <strain evidence="6">CCUG 61889</strain>
    </source>
</reference>
<dbReference type="Pfam" id="PF00392">
    <property type="entry name" value="GntR"/>
    <property type="match status" value="1"/>
</dbReference>
<dbReference type="InterPro" id="IPR036388">
    <property type="entry name" value="WH-like_DNA-bd_sf"/>
</dbReference>
<comment type="caution">
    <text evidence="5">The sequence shown here is derived from an EMBL/GenBank/DDBJ whole genome shotgun (WGS) entry which is preliminary data.</text>
</comment>
<proteinExistence type="predicted"/>
<dbReference type="InterPro" id="IPR000524">
    <property type="entry name" value="Tscrpt_reg_HTH_GntR"/>
</dbReference>
<evidence type="ECO:0000259" key="4">
    <source>
        <dbReference type="PROSITE" id="PS50949"/>
    </source>
</evidence>
<organism evidence="5 6">
    <name type="scientific">Bacillus songklensis</name>
    <dbReference type="NCBI Taxonomy" id="1069116"/>
    <lineage>
        <taxon>Bacteria</taxon>
        <taxon>Bacillati</taxon>
        <taxon>Bacillota</taxon>
        <taxon>Bacilli</taxon>
        <taxon>Bacillales</taxon>
        <taxon>Bacillaceae</taxon>
        <taxon>Bacillus</taxon>
    </lineage>
</organism>
<dbReference type="Gene3D" id="1.10.10.10">
    <property type="entry name" value="Winged helix-like DNA-binding domain superfamily/Winged helix DNA-binding domain"/>
    <property type="match status" value="1"/>
</dbReference>
<dbReference type="PROSITE" id="PS50949">
    <property type="entry name" value="HTH_GNTR"/>
    <property type="match status" value="1"/>
</dbReference>